<proteinExistence type="predicted"/>
<evidence type="ECO:0000313" key="1">
    <source>
        <dbReference type="EMBL" id="CAK9043694.1"/>
    </source>
</evidence>
<keyword evidence="2" id="KW-1185">Reference proteome</keyword>
<dbReference type="EMBL" id="CAXAMN010014558">
    <property type="protein sequence ID" value="CAK9043694.1"/>
    <property type="molecule type" value="Genomic_DNA"/>
</dbReference>
<sequence>MACNAAVCRSELQSTVRWWAAPATRAKEQDTQFDMYRCSSISKAQILIFRGDSTWGLVEAVAALRGKAGSTEESTEERWLGAMIHTFCKVEADPFLQKVEMSIVGVRHAP</sequence>
<name>A0ABP0LWV3_9DINO</name>
<protein>
    <submittedName>
        <fullName evidence="1">Uncharacterized protein</fullName>
    </submittedName>
</protein>
<evidence type="ECO:0000313" key="2">
    <source>
        <dbReference type="Proteomes" id="UP001642484"/>
    </source>
</evidence>
<comment type="caution">
    <text evidence="1">The sequence shown here is derived from an EMBL/GenBank/DDBJ whole genome shotgun (WGS) entry which is preliminary data.</text>
</comment>
<dbReference type="Proteomes" id="UP001642484">
    <property type="component" value="Unassembled WGS sequence"/>
</dbReference>
<organism evidence="1 2">
    <name type="scientific">Durusdinium trenchii</name>
    <dbReference type="NCBI Taxonomy" id="1381693"/>
    <lineage>
        <taxon>Eukaryota</taxon>
        <taxon>Sar</taxon>
        <taxon>Alveolata</taxon>
        <taxon>Dinophyceae</taxon>
        <taxon>Suessiales</taxon>
        <taxon>Symbiodiniaceae</taxon>
        <taxon>Durusdinium</taxon>
    </lineage>
</organism>
<reference evidence="1 2" key="1">
    <citation type="submission" date="2024-02" db="EMBL/GenBank/DDBJ databases">
        <authorList>
            <person name="Chen Y."/>
            <person name="Shah S."/>
            <person name="Dougan E. K."/>
            <person name="Thang M."/>
            <person name="Chan C."/>
        </authorList>
    </citation>
    <scope>NUCLEOTIDE SEQUENCE [LARGE SCALE GENOMIC DNA]</scope>
</reference>
<gene>
    <name evidence="1" type="ORF">CCMP2556_LOCUS23099</name>
</gene>
<accession>A0ABP0LWV3</accession>